<dbReference type="InterPro" id="IPR052021">
    <property type="entry name" value="Type-I_RS_S_subunit"/>
</dbReference>
<dbReference type="GO" id="GO:0016787">
    <property type="term" value="F:hydrolase activity"/>
    <property type="evidence" value="ECO:0007669"/>
    <property type="project" value="UniProtKB-KW"/>
</dbReference>
<dbReference type="Proteomes" id="UP001600650">
    <property type="component" value="Unassembled WGS sequence"/>
</dbReference>
<keyword evidence="5" id="KW-0378">Hydrolase</keyword>
<evidence type="ECO:0000256" key="1">
    <source>
        <dbReference type="ARBA" id="ARBA00010923"/>
    </source>
</evidence>
<protein>
    <submittedName>
        <fullName evidence="5">Restriction endonuclease subunit S</fullName>
        <ecNumber evidence="5">3.1.21.-</ecNumber>
    </submittedName>
</protein>
<feature type="domain" description="Type I restriction modification DNA specificity" evidence="4">
    <location>
        <begin position="78"/>
        <end position="190"/>
    </location>
</feature>
<dbReference type="PANTHER" id="PTHR30408">
    <property type="entry name" value="TYPE-1 RESTRICTION ENZYME ECOKI SPECIFICITY PROTEIN"/>
    <property type="match status" value="1"/>
</dbReference>
<dbReference type="CDD" id="cd17495">
    <property type="entry name" value="RMtype1_S_Cep9333ORF4827P-TRD2-CR2_like"/>
    <property type="match status" value="1"/>
</dbReference>
<keyword evidence="5" id="KW-0255">Endonuclease</keyword>
<keyword evidence="2" id="KW-0680">Restriction system</keyword>
<keyword evidence="6" id="KW-1185">Reference proteome</keyword>
<keyword evidence="5" id="KW-0540">Nuclease</keyword>
<dbReference type="EC" id="3.1.21.-" evidence="5"/>
<dbReference type="RefSeq" id="WP_381725977.1">
    <property type="nucleotide sequence ID" value="NZ_JBHVBU010000017.1"/>
</dbReference>
<dbReference type="PANTHER" id="PTHR30408:SF12">
    <property type="entry name" value="TYPE I RESTRICTION ENZYME MJAVIII SPECIFICITY SUBUNIT"/>
    <property type="match status" value="1"/>
</dbReference>
<evidence type="ECO:0000256" key="2">
    <source>
        <dbReference type="ARBA" id="ARBA00022747"/>
    </source>
</evidence>
<evidence type="ECO:0000313" key="5">
    <source>
        <dbReference type="EMBL" id="MFE7963145.1"/>
    </source>
</evidence>
<evidence type="ECO:0000259" key="4">
    <source>
        <dbReference type="Pfam" id="PF01420"/>
    </source>
</evidence>
<accession>A0ABW6JCP2</accession>
<gene>
    <name evidence="5" type="ORF">ACFU0X_08865</name>
</gene>
<organism evidence="5 6">
    <name type="scientific">Streptomyces cellulosae</name>
    <dbReference type="NCBI Taxonomy" id="1968"/>
    <lineage>
        <taxon>Bacteria</taxon>
        <taxon>Bacillati</taxon>
        <taxon>Actinomycetota</taxon>
        <taxon>Actinomycetes</taxon>
        <taxon>Kitasatosporales</taxon>
        <taxon>Streptomycetaceae</taxon>
        <taxon>Streptomyces</taxon>
    </lineage>
</organism>
<reference evidence="5 6" key="1">
    <citation type="submission" date="2024-09" db="EMBL/GenBank/DDBJ databases">
        <title>The Natural Products Discovery Center: Release of the First 8490 Sequenced Strains for Exploring Actinobacteria Biosynthetic Diversity.</title>
        <authorList>
            <person name="Kalkreuter E."/>
            <person name="Kautsar S.A."/>
            <person name="Yang D."/>
            <person name="Bader C.D."/>
            <person name="Teijaro C.N."/>
            <person name="Fluegel L."/>
            <person name="Davis C.M."/>
            <person name="Simpson J.R."/>
            <person name="Lauterbach L."/>
            <person name="Steele A.D."/>
            <person name="Gui C."/>
            <person name="Meng S."/>
            <person name="Li G."/>
            <person name="Viehrig K."/>
            <person name="Ye F."/>
            <person name="Su P."/>
            <person name="Kiefer A.F."/>
            <person name="Nichols A."/>
            <person name="Cepeda A.J."/>
            <person name="Yan W."/>
            <person name="Fan B."/>
            <person name="Jiang Y."/>
            <person name="Adhikari A."/>
            <person name="Zheng C.-J."/>
            <person name="Schuster L."/>
            <person name="Cowan T.M."/>
            <person name="Smanski M.J."/>
            <person name="Chevrette M.G."/>
            <person name="De Carvalho L.P.S."/>
            <person name="Shen B."/>
        </authorList>
    </citation>
    <scope>NUCLEOTIDE SEQUENCE [LARGE SCALE GENOMIC DNA]</scope>
    <source>
        <strain evidence="5 6">NPDC057399</strain>
    </source>
</reference>
<dbReference type="Gene3D" id="3.90.220.20">
    <property type="entry name" value="DNA methylase specificity domains"/>
    <property type="match status" value="2"/>
</dbReference>
<proteinExistence type="inferred from homology"/>
<evidence type="ECO:0000256" key="3">
    <source>
        <dbReference type="ARBA" id="ARBA00023125"/>
    </source>
</evidence>
<dbReference type="InterPro" id="IPR000055">
    <property type="entry name" value="Restrct_endonuc_typeI_TRD"/>
</dbReference>
<comment type="caution">
    <text evidence="5">The sequence shown here is derived from an EMBL/GenBank/DDBJ whole genome shotgun (WGS) entry which is preliminary data.</text>
</comment>
<evidence type="ECO:0000313" key="6">
    <source>
        <dbReference type="Proteomes" id="UP001600650"/>
    </source>
</evidence>
<keyword evidence="3" id="KW-0238">DNA-binding</keyword>
<dbReference type="EMBL" id="JBHVBU010000017">
    <property type="protein sequence ID" value="MFE7963145.1"/>
    <property type="molecule type" value="Genomic_DNA"/>
</dbReference>
<dbReference type="Pfam" id="PF01420">
    <property type="entry name" value="Methylase_S"/>
    <property type="match status" value="1"/>
</dbReference>
<comment type="similarity">
    <text evidence="1">Belongs to the type-I restriction system S methylase family.</text>
</comment>
<sequence length="398" mass="43515">MSDWSRAKLEDLAKPGKNALATGPFGSSIGSRFFREDGVPVIRGSNLSLSVGERLVDSEIVFVDEEKAQEFPRSVARRGDLVFTCWGTIGQVGLIDERSRFDRYIVSNKQMKMTPDPATVDSLFLYYALSSPECIAQVQGVSIGSSVPGFNLTQLRQIEVPFPALPEQRAVASVLGALDDKIAVNERIAATADQLAGALFQACPSRAPRLITEVASITMGQSPSGETYNENGDGLPFYQGNRDFGLRYPGHRIWCTAVTRHAYENDVLVSVRAPVGAINVAAETCGIGRGVAAVRSVEHPHVLLHALSSDPSVWRPYEAEGTVFGSINKRQFSQLQVSWPGESVVDVLEEQLKALDDRLRQVTKENRTLATLRDTLLPQLMSGRLRVKDAEKIVEDAT</sequence>
<dbReference type="InterPro" id="IPR044946">
    <property type="entry name" value="Restrct_endonuc_typeI_TRD_sf"/>
</dbReference>
<dbReference type="GO" id="GO:0004519">
    <property type="term" value="F:endonuclease activity"/>
    <property type="evidence" value="ECO:0007669"/>
    <property type="project" value="UniProtKB-KW"/>
</dbReference>
<name>A0ABW6JCP2_STRCE</name>
<dbReference type="SUPFAM" id="SSF116734">
    <property type="entry name" value="DNA methylase specificity domain"/>
    <property type="match status" value="2"/>
</dbReference>